<evidence type="ECO:0008006" key="4">
    <source>
        <dbReference type="Google" id="ProtNLM"/>
    </source>
</evidence>
<evidence type="ECO:0000313" key="2">
    <source>
        <dbReference type="EMBL" id="MFD0913449.1"/>
    </source>
</evidence>
<keyword evidence="3" id="KW-1185">Reference proteome</keyword>
<keyword evidence="1" id="KW-0732">Signal</keyword>
<comment type="caution">
    <text evidence="2">The sequence shown here is derived from an EMBL/GenBank/DDBJ whole genome shotgun (WGS) entry which is preliminary data.</text>
</comment>
<feature type="signal peptide" evidence="1">
    <location>
        <begin position="1"/>
        <end position="24"/>
    </location>
</feature>
<reference evidence="3" key="1">
    <citation type="journal article" date="2019" name="Int. J. Syst. Evol. Microbiol.">
        <title>The Global Catalogue of Microorganisms (GCM) 10K type strain sequencing project: providing services to taxonomists for standard genome sequencing and annotation.</title>
        <authorList>
            <consortium name="The Broad Institute Genomics Platform"/>
            <consortium name="The Broad Institute Genome Sequencing Center for Infectious Disease"/>
            <person name="Wu L."/>
            <person name="Ma J."/>
        </authorList>
    </citation>
    <scope>NUCLEOTIDE SEQUENCE [LARGE SCALE GENOMIC DNA]</scope>
    <source>
        <strain evidence="3">CCUG 58412</strain>
    </source>
</reference>
<dbReference type="Proteomes" id="UP001597128">
    <property type="component" value="Unassembled WGS sequence"/>
</dbReference>
<accession>A0ABW3F4T3</accession>
<sequence>MKTILLLIYLALYPCFGIAATAHASLSNFRFEILSGEAPTFDPDSFYSQVISGVHTQSREEHQEKLPSPYTYDISAVTIGGHGQAVTHISYGPDSTPTFSSNATATRSTAESYGETFFSLNYRANAVIKISADAYVSGTASNKDIVTTIAAIRGANIGPNGGIANHFEPNIGYASYPTAFDEDWSFSRTLSFTFSYPTDTILYFSSRTYASVEINPYIPSQVPEPQSYVLASLGLMLIAGKKSRALKAS</sequence>
<evidence type="ECO:0000256" key="1">
    <source>
        <dbReference type="SAM" id="SignalP"/>
    </source>
</evidence>
<name>A0ABW3F4T3_9PROT</name>
<gene>
    <name evidence="2" type="ORF">ACFQ1Z_07815</name>
</gene>
<proteinExistence type="predicted"/>
<dbReference type="EMBL" id="JBHTKB010000001">
    <property type="protein sequence ID" value="MFD0913449.1"/>
    <property type="molecule type" value="Genomic_DNA"/>
</dbReference>
<protein>
    <recommendedName>
        <fullName evidence="4">PEP-CTERM protein-sorting domain-containing protein</fullName>
    </recommendedName>
</protein>
<evidence type="ECO:0000313" key="3">
    <source>
        <dbReference type="Proteomes" id="UP001597128"/>
    </source>
</evidence>
<feature type="chain" id="PRO_5047147631" description="PEP-CTERM protein-sorting domain-containing protein" evidence="1">
    <location>
        <begin position="25"/>
        <end position="249"/>
    </location>
</feature>
<dbReference type="RefSeq" id="WP_379056812.1">
    <property type="nucleotide sequence ID" value="NZ_JBHTKB010000001.1"/>
</dbReference>
<organism evidence="2 3">
    <name type="scientific">Methylophilus luteus</name>
    <dbReference type="NCBI Taxonomy" id="640108"/>
    <lineage>
        <taxon>Bacteria</taxon>
        <taxon>Pseudomonadati</taxon>
        <taxon>Pseudomonadota</taxon>
        <taxon>Betaproteobacteria</taxon>
        <taxon>Nitrosomonadales</taxon>
        <taxon>Methylophilaceae</taxon>
        <taxon>Methylophilus</taxon>
    </lineage>
</organism>